<evidence type="ECO:0000313" key="3">
    <source>
        <dbReference type="Proteomes" id="UP001477870"/>
    </source>
</evidence>
<dbReference type="InterPro" id="IPR029062">
    <property type="entry name" value="Class_I_gatase-like"/>
</dbReference>
<evidence type="ECO:0000259" key="1">
    <source>
        <dbReference type="Pfam" id="PF00117"/>
    </source>
</evidence>
<dbReference type="SUPFAM" id="SSF52317">
    <property type="entry name" value="Class I glutamine amidotransferase-like"/>
    <property type="match status" value="1"/>
</dbReference>
<dbReference type="PROSITE" id="PS51273">
    <property type="entry name" value="GATASE_TYPE_1"/>
    <property type="match status" value="1"/>
</dbReference>
<dbReference type="Proteomes" id="UP001477870">
    <property type="component" value="Unassembled WGS sequence"/>
</dbReference>
<dbReference type="GO" id="GO:0016787">
    <property type="term" value="F:hydrolase activity"/>
    <property type="evidence" value="ECO:0007669"/>
    <property type="project" value="UniProtKB-KW"/>
</dbReference>
<dbReference type="EMBL" id="JBBMQO010000002">
    <property type="protein sequence ID" value="MEM5500599.1"/>
    <property type="molecule type" value="Genomic_DNA"/>
</dbReference>
<dbReference type="PANTHER" id="PTHR42695">
    <property type="entry name" value="GLUTAMINE AMIDOTRANSFERASE YLR126C-RELATED"/>
    <property type="match status" value="1"/>
</dbReference>
<dbReference type="InterPro" id="IPR017926">
    <property type="entry name" value="GATASE"/>
</dbReference>
<proteinExistence type="predicted"/>
<dbReference type="Gene3D" id="3.40.50.880">
    <property type="match status" value="1"/>
</dbReference>
<protein>
    <submittedName>
        <fullName evidence="2">Gamma-glutamyl-gamma-aminobutyrate hydrolase family protein</fullName>
    </submittedName>
</protein>
<gene>
    <name evidence="2" type="ORF">WNY59_03245</name>
</gene>
<keyword evidence="2" id="KW-0378">Hydrolase</keyword>
<dbReference type="PANTHER" id="PTHR42695:SF5">
    <property type="entry name" value="GLUTAMINE AMIDOTRANSFERASE YLR126C-RELATED"/>
    <property type="match status" value="1"/>
</dbReference>
<dbReference type="RefSeq" id="WP_342846885.1">
    <property type="nucleotide sequence ID" value="NZ_JBBMQO010000002.1"/>
</dbReference>
<dbReference type="InterPro" id="IPR044992">
    <property type="entry name" value="ChyE-like"/>
</dbReference>
<organism evidence="2 3">
    <name type="scientific">Ahrensia kielensis</name>
    <dbReference type="NCBI Taxonomy" id="76980"/>
    <lineage>
        <taxon>Bacteria</taxon>
        <taxon>Pseudomonadati</taxon>
        <taxon>Pseudomonadota</taxon>
        <taxon>Alphaproteobacteria</taxon>
        <taxon>Hyphomicrobiales</taxon>
        <taxon>Ahrensiaceae</taxon>
        <taxon>Ahrensia</taxon>
    </lineage>
</organism>
<sequence length="248" mass="27104">MVAGSRGEVKPLYVIEHWQIAEPDAGRQHLIAQGYDVRVVEPWKGEALPALIGDEAGVMIMGGPQMISEATASNNAFLLDELKFIEDAMEKQIPLVGVCLGSQMIATAMGAKVSYRDDGAMAMGFYAIDAKPEGKAIGLVDDMMVLNGNSQTWTLPAGAQLLATARADNPHINQAFRADKTLALQFHPEVTRPILTQWQSEFGEYIGRPGTQTKDQQNAGFEAYDAKLKAWYRNVLDDWFAGHAHLAT</sequence>
<dbReference type="Pfam" id="PF00117">
    <property type="entry name" value="GATase"/>
    <property type="match status" value="1"/>
</dbReference>
<accession>A0ABU9T399</accession>
<keyword evidence="3" id="KW-1185">Reference proteome</keyword>
<comment type="caution">
    <text evidence="2">The sequence shown here is derived from an EMBL/GenBank/DDBJ whole genome shotgun (WGS) entry which is preliminary data.</text>
</comment>
<evidence type="ECO:0000313" key="2">
    <source>
        <dbReference type="EMBL" id="MEM5500599.1"/>
    </source>
</evidence>
<name>A0ABU9T399_9HYPH</name>
<dbReference type="CDD" id="cd01741">
    <property type="entry name" value="GATase1_1"/>
    <property type="match status" value="1"/>
</dbReference>
<reference evidence="2 3" key="1">
    <citation type="submission" date="2024-03" db="EMBL/GenBank/DDBJ databases">
        <title>Community enrichment and isolation of bacterial strains for fucoidan degradation.</title>
        <authorList>
            <person name="Sichert A."/>
        </authorList>
    </citation>
    <scope>NUCLEOTIDE SEQUENCE [LARGE SCALE GENOMIC DNA]</scope>
    <source>
        <strain evidence="2 3">AS62</strain>
    </source>
</reference>
<feature type="domain" description="Glutamine amidotransferase" evidence="1">
    <location>
        <begin position="30"/>
        <end position="191"/>
    </location>
</feature>